<dbReference type="Proteomes" id="UP000318288">
    <property type="component" value="Unassembled WGS sequence"/>
</dbReference>
<feature type="region of interest" description="Disordered" evidence="1">
    <location>
        <begin position="75"/>
        <end position="102"/>
    </location>
</feature>
<dbReference type="EMBL" id="SJPW01000002">
    <property type="protein sequence ID" value="TWU58519.1"/>
    <property type="molecule type" value="Genomic_DNA"/>
</dbReference>
<sequence length="172" mass="18729">MYPKDHWTRVANTREIGGLPMWWCDSRCSGIGDARRCGDTRATACGSNRAKRCLASRSDRRLGGRLARDGQRDRFACHSGQVTQPKMGDTGSAQSPETRGISMIPGIGEAECEALCHRFHPTRVGVAVVHSGPKCPTRNLDDWPKSGFAGLNGGGYNGRTYPTRRLADGHES</sequence>
<comment type="caution">
    <text evidence="2">The sequence shown here is derived from an EMBL/GenBank/DDBJ whole genome shotgun (WGS) entry which is preliminary data.</text>
</comment>
<keyword evidence="3" id="KW-1185">Reference proteome</keyword>
<feature type="region of interest" description="Disordered" evidence="1">
    <location>
        <begin position="147"/>
        <end position="172"/>
    </location>
</feature>
<dbReference type="AlphaFoldDB" id="A0A5C6FFV6"/>
<accession>A0A5C6FFV6</accession>
<evidence type="ECO:0000313" key="3">
    <source>
        <dbReference type="Proteomes" id="UP000318288"/>
    </source>
</evidence>
<organism evidence="2 3">
    <name type="scientific">Rubripirellula tenax</name>
    <dbReference type="NCBI Taxonomy" id="2528015"/>
    <lineage>
        <taxon>Bacteria</taxon>
        <taxon>Pseudomonadati</taxon>
        <taxon>Planctomycetota</taxon>
        <taxon>Planctomycetia</taxon>
        <taxon>Pirellulales</taxon>
        <taxon>Pirellulaceae</taxon>
        <taxon>Rubripirellula</taxon>
    </lineage>
</organism>
<proteinExistence type="predicted"/>
<gene>
    <name evidence="2" type="ORF">Poly51_12980</name>
</gene>
<name>A0A5C6FFV6_9BACT</name>
<protein>
    <submittedName>
        <fullName evidence="2">Uncharacterized protein</fullName>
    </submittedName>
</protein>
<evidence type="ECO:0000313" key="2">
    <source>
        <dbReference type="EMBL" id="TWU58519.1"/>
    </source>
</evidence>
<reference evidence="2 3" key="1">
    <citation type="submission" date="2019-02" db="EMBL/GenBank/DDBJ databases">
        <title>Deep-cultivation of Planctomycetes and their phenomic and genomic characterization uncovers novel biology.</title>
        <authorList>
            <person name="Wiegand S."/>
            <person name="Jogler M."/>
            <person name="Boedeker C."/>
            <person name="Pinto D."/>
            <person name="Vollmers J."/>
            <person name="Rivas-Marin E."/>
            <person name="Kohn T."/>
            <person name="Peeters S.H."/>
            <person name="Heuer A."/>
            <person name="Rast P."/>
            <person name="Oberbeckmann S."/>
            <person name="Bunk B."/>
            <person name="Jeske O."/>
            <person name="Meyerdierks A."/>
            <person name="Storesund J.E."/>
            <person name="Kallscheuer N."/>
            <person name="Luecker S."/>
            <person name="Lage O.M."/>
            <person name="Pohl T."/>
            <person name="Merkel B.J."/>
            <person name="Hornburger P."/>
            <person name="Mueller R.-W."/>
            <person name="Bruemmer F."/>
            <person name="Labrenz M."/>
            <person name="Spormann A.M."/>
            <person name="Op Den Camp H."/>
            <person name="Overmann J."/>
            <person name="Amann R."/>
            <person name="Jetten M.S.M."/>
            <person name="Mascher T."/>
            <person name="Medema M.H."/>
            <person name="Devos D.P."/>
            <person name="Kaster A.-K."/>
            <person name="Ovreas L."/>
            <person name="Rohde M."/>
            <person name="Galperin M.Y."/>
            <person name="Jogler C."/>
        </authorList>
    </citation>
    <scope>NUCLEOTIDE SEQUENCE [LARGE SCALE GENOMIC DNA]</scope>
    <source>
        <strain evidence="2 3">Poly51</strain>
    </source>
</reference>
<evidence type="ECO:0000256" key="1">
    <source>
        <dbReference type="SAM" id="MobiDB-lite"/>
    </source>
</evidence>